<accession>A0A517MYR2</accession>
<comment type="cofactor">
    <cofactor evidence="1">
        <name>Fe(2+)</name>
        <dbReference type="ChEBI" id="CHEBI:29033"/>
    </cofactor>
</comment>
<dbReference type="EMBL" id="CP036263">
    <property type="protein sequence ID" value="QDT00015.1"/>
    <property type="molecule type" value="Genomic_DNA"/>
</dbReference>
<evidence type="ECO:0000256" key="1">
    <source>
        <dbReference type="ARBA" id="ARBA00001954"/>
    </source>
</evidence>
<gene>
    <name evidence="2" type="ORF">HG15A2_33500</name>
</gene>
<dbReference type="SUPFAM" id="SSF51197">
    <property type="entry name" value="Clavaminate synthase-like"/>
    <property type="match status" value="1"/>
</dbReference>
<dbReference type="GO" id="GO:0005506">
    <property type="term" value="F:iron ion binding"/>
    <property type="evidence" value="ECO:0007669"/>
    <property type="project" value="UniProtKB-ARBA"/>
</dbReference>
<protein>
    <submittedName>
        <fullName evidence="2">Phytanoyl-CoA dioxygenase (PhyH)</fullName>
    </submittedName>
</protein>
<dbReference type="RefSeq" id="WP_145061209.1">
    <property type="nucleotide sequence ID" value="NZ_CP036263.1"/>
</dbReference>
<organism evidence="2 3">
    <name type="scientific">Adhaeretor mobilis</name>
    <dbReference type="NCBI Taxonomy" id="1930276"/>
    <lineage>
        <taxon>Bacteria</taxon>
        <taxon>Pseudomonadati</taxon>
        <taxon>Planctomycetota</taxon>
        <taxon>Planctomycetia</taxon>
        <taxon>Pirellulales</taxon>
        <taxon>Lacipirellulaceae</taxon>
        <taxon>Adhaeretor</taxon>
    </lineage>
</organism>
<dbReference type="PANTHER" id="PTHR20883:SF48">
    <property type="entry name" value="ECTOINE DIOXYGENASE"/>
    <property type="match status" value="1"/>
</dbReference>
<reference evidence="2 3" key="1">
    <citation type="submission" date="2019-02" db="EMBL/GenBank/DDBJ databases">
        <title>Deep-cultivation of Planctomycetes and their phenomic and genomic characterization uncovers novel biology.</title>
        <authorList>
            <person name="Wiegand S."/>
            <person name="Jogler M."/>
            <person name="Boedeker C."/>
            <person name="Pinto D."/>
            <person name="Vollmers J."/>
            <person name="Rivas-Marin E."/>
            <person name="Kohn T."/>
            <person name="Peeters S.H."/>
            <person name="Heuer A."/>
            <person name="Rast P."/>
            <person name="Oberbeckmann S."/>
            <person name="Bunk B."/>
            <person name="Jeske O."/>
            <person name="Meyerdierks A."/>
            <person name="Storesund J.E."/>
            <person name="Kallscheuer N."/>
            <person name="Luecker S."/>
            <person name="Lage O.M."/>
            <person name="Pohl T."/>
            <person name="Merkel B.J."/>
            <person name="Hornburger P."/>
            <person name="Mueller R.-W."/>
            <person name="Bruemmer F."/>
            <person name="Labrenz M."/>
            <person name="Spormann A.M."/>
            <person name="Op den Camp H."/>
            <person name="Overmann J."/>
            <person name="Amann R."/>
            <person name="Jetten M.S.M."/>
            <person name="Mascher T."/>
            <person name="Medema M.H."/>
            <person name="Devos D.P."/>
            <person name="Kaster A.-K."/>
            <person name="Ovreas L."/>
            <person name="Rohde M."/>
            <person name="Galperin M.Y."/>
            <person name="Jogler C."/>
        </authorList>
    </citation>
    <scope>NUCLEOTIDE SEQUENCE [LARGE SCALE GENOMIC DNA]</scope>
    <source>
        <strain evidence="2 3">HG15A2</strain>
    </source>
</reference>
<dbReference type="Gene3D" id="2.60.120.620">
    <property type="entry name" value="q2cbj1_9rhob like domain"/>
    <property type="match status" value="1"/>
</dbReference>
<dbReference type="AlphaFoldDB" id="A0A517MYR2"/>
<dbReference type="OrthoDB" id="9814777at2"/>
<dbReference type="Proteomes" id="UP000319852">
    <property type="component" value="Chromosome"/>
</dbReference>
<dbReference type="PANTHER" id="PTHR20883">
    <property type="entry name" value="PHYTANOYL-COA DIOXYGENASE DOMAIN CONTAINING 1"/>
    <property type="match status" value="1"/>
</dbReference>
<keyword evidence="2" id="KW-0560">Oxidoreductase</keyword>
<proteinExistence type="predicted"/>
<evidence type="ECO:0000313" key="3">
    <source>
        <dbReference type="Proteomes" id="UP000319852"/>
    </source>
</evidence>
<keyword evidence="2" id="KW-0223">Dioxygenase</keyword>
<name>A0A517MYR2_9BACT</name>
<dbReference type="KEGG" id="amob:HG15A2_33500"/>
<dbReference type="GO" id="GO:0016706">
    <property type="term" value="F:2-oxoglutarate-dependent dioxygenase activity"/>
    <property type="evidence" value="ECO:0007669"/>
    <property type="project" value="UniProtKB-ARBA"/>
</dbReference>
<keyword evidence="3" id="KW-1185">Reference proteome</keyword>
<dbReference type="InterPro" id="IPR008775">
    <property type="entry name" value="Phytyl_CoA_dOase-like"/>
</dbReference>
<dbReference type="Pfam" id="PF05721">
    <property type="entry name" value="PhyH"/>
    <property type="match status" value="1"/>
</dbReference>
<evidence type="ECO:0000313" key="2">
    <source>
        <dbReference type="EMBL" id="QDT00015.1"/>
    </source>
</evidence>
<sequence>MNLHPKVRPLWQRAAIIPPLAGLMAYKASHLPKSILPRDLKAIVKNWDYSQFWMLLKSGLTRAYIDQPCDFRMPDSFAPLAKVAPEFQMTEEQIKSFYTDGFIGPFDAFTQEDMADFREEMLAVEDVRSATYGFKTPRDRHFEMSRLWEYMKAPAITERLAQLLGPDLLVWRSQMFYKGPKAPAIQWHQASTFMVEDYLDPAIHPKDRGEMFQLTAWVAVDDSTEENGCIEFYRGSHDKVRTIKFGGEEGFYNANFSLEFDRDPERIVKLPVKAGQFIIFAERCIHGSGPNTTDRHRLAFNLRVVPTNVAVYPNKEKYRSVYNGGKYHLKKWGTALLRGEDRHQLSRSVDPVETAARYEAEAAAKKQDNLKQAA</sequence>